<name>A0AAD3RT37_9RHOB</name>
<proteinExistence type="predicted"/>
<dbReference type="AlphaFoldDB" id="A0AAD3RT37"/>
<reference evidence="2" key="1">
    <citation type="journal article" date="2014" name="Int. J. Syst. Evol. Microbiol.">
        <title>Complete genome sequence of Corynebacterium casei LMG S-19264T (=DSM 44701T), isolated from a smear-ripened cheese.</title>
        <authorList>
            <consortium name="US DOE Joint Genome Institute (JGI-PGF)"/>
            <person name="Walter F."/>
            <person name="Albersmeier A."/>
            <person name="Kalinowski J."/>
            <person name="Ruckert C."/>
        </authorList>
    </citation>
    <scope>NUCLEOTIDE SEQUENCE</scope>
    <source>
        <strain evidence="2">VKM B-2222</strain>
    </source>
</reference>
<comment type="caution">
    <text evidence="2">The sequence shown here is derived from an EMBL/GenBank/DDBJ whole genome shotgun (WGS) entry which is preliminary data.</text>
</comment>
<sequence>MSGMTALLLMLAACAQTQIQPMSKDTFKVATHAAPACGPAGARNVAFKSAAIEVIRKGGDKFVVLGDQSDSALQGDIIVGFQQNYSRGMVIRMVSDGSPEAGNALSARETLGADWQKVVAKGRAFDLPGAGRGAVAPRLPVIRPGS</sequence>
<feature type="chain" id="PRO_5042131680" evidence="1">
    <location>
        <begin position="16"/>
        <end position="146"/>
    </location>
</feature>
<evidence type="ECO:0000256" key="1">
    <source>
        <dbReference type="SAM" id="SignalP"/>
    </source>
</evidence>
<keyword evidence="1" id="KW-0732">Signal</keyword>
<dbReference type="EMBL" id="BSFH01000024">
    <property type="protein sequence ID" value="GLK64093.1"/>
    <property type="molecule type" value="Genomic_DNA"/>
</dbReference>
<reference evidence="2" key="2">
    <citation type="submission" date="2023-01" db="EMBL/GenBank/DDBJ databases">
        <authorList>
            <person name="Sun Q."/>
            <person name="Evtushenko L."/>
        </authorList>
    </citation>
    <scope>NUCLEOTIDE SEQUENCE</scope>
    <source>
        <strain evidence="2">VKM B-2222</strain>
    </source>
</reference>
<dbReference type="RefSeq" id="WP_271179554.1">
    <property type="nucleotide sequence ID" value="NZ_BSFH01000024.1"/>
</dbReference>
<keyword evidence="3" id="KW-1185">Reference proteome</keyword>
<evidence type="ECO:0000313" key="3">
    <source>
        <dbReference type="Proteomes" id="UP001143349"/>
    </source>
</evidence>
<protein>
    <submittedName>
        <fullName evidence="2">Uncharacterized protein</fullName>
    </submittedName>
</protein>
<gene>
    <name evidence="2" type="ORF">GCM10017635_15640</name>
</gene>
<feature type="signal peptide" evidence="1">
    <location>
        <begin position="1"/>
        <end position="15"/>
    </location>
</feature>
<accession>A0AAD3RT37</accession>
<organism evidence="2 3">
    <name type="scientific">Paracoccus kondratievae</name>
    <dbReference type="NCBI Taxonomy" id="135740"/>
    <lineage>
        <taxon>Bacteria</taxon>
        <taxon>Pseudomonadati</taxon>
        <taxon>Pseudomonadota</taxon>
        <taxon>Alphaproteobacteria</taxon>
        <taxon>Rhodobacterales</taxon>
        <taxon>Paracoccaceae</taxon>
        <taxon>Paracoccus</taxon>
    </lineage>
</organism>
<evidence type="ECO:0000313" key="2">
    <source>
        <dbReference type="EMBL" id="GLK64093.1"/>
    </source>
</evidence>
<dbReference type="Proteomes" id="UP001143349">
    <property type="component" value="Unassembled WGS sequence"/>
</dbReference>